<protein>
    <submittedName>
        <fullName evidence="1">Uncharacterized protein</fullName>
    </submittedName>
</protein>
<gene>
    <name evidence="1" type="ORF">VNO80_16517</name>
</gene>
<evidence type="ECO:0000313" key="1">
    <source>
        <dbReference type="EMBL" id="KAK7357233.1"/>
    </source>
</evidence>
<dbReference type="EMBL" id="JAYMYR010000006">
    <property type="protein sequence ID" value="KAK7357233.1"/>
    <property type="molecule type" value="Genomic_DNA"/>
</dbReference>
<dbReference type="Proteomes" id="UP001374584">
    <property type="component" value="Unassembled WGS sequence"/>
</dbReference>
<evidence type="ECO:0000313" key="2">
    <source>
        <dbReference type="Proteomes" id="UP001374584"/>
    </source>
</evidence>
<keyword evidence="2" id="KW-1185">Reference proteome</keyword>
<reference evidence="1 2" key="1">
    <citation type="submission" date="2024-01" db="EMBL/GenBank/DDBJ databases">
        <title>The genomes of 5 underutilized Papilionoideae crops provide insights into root nodulation and disease resistanc.</title>
        <authorList>
            <person name="Jiang F."/>
        </authorList>
    </citation>
    <scope>NUCLEOTIDE SEQUENCE [LARGE SCALE GENOMIC DNA]</scope>
    <source>
        <strain evidence="1">JINMINGXINNONG_FW02</strain>
        <tissue evidence="1">Leaves</tissue>
    </source>
</reference>
<comment type="caution">
    <text evidence="1">The sequence shown here is derived from an EMBL/GenBank/DDBJ whole genome shotgun (WGS) entry which is preliminary data.</text>
</comment>
<sequence length="111" mass="12705">MFISPHYPQLSLKLLTLPLRESFTEGPRSHYAYNTTTKIHPHTTPFSPTPRYRRGLTPAKTRYCSRHPLTNSFPLLPLPCVTNSNSPLSKFDFAKHSIPEASILDRRETDP</sequence>
<organism evidence="1 2">
    <name type="scientific">Phaseolus coccineus</name>
    <name type="common">Scarlet runner bean</name>
    <name type="synonym">Phaseolus multiflorus</name>
    <dbReference type="NCBI Taxonomy" id="3886"/>
    <lineage>
        <taxon>Eukaryota</taxon>
        <taxon>Viridiplantae</taxon>
        <taxon>Streptophyta</taxon>
        <taxon>Embryophyta</taxon>
        <taxon>Tracheophyta</taxon>
        <taxon>Spermatophyta</taxon>
        <taxon>Magnoliopsida</taxon>
        <taxon>eudicotyledons</taxon>
        <taxon>Gunneridae</taxon>
        <taxon>Pentapetalae</taxon>
        <taxon>rosids</taxon>
        <taxon>fabids</taxon>
        <taxon>Fabales</taxon>
        <taxon>Fabaceae</taxon>
        <taxon>Papilionoideae</taxon>
        <taxon>50 kb inversion clade</taxon>
        <taxon>NPAAA clade</taxon>
        <taxon>indigoferoid/millettioid clade</taxon>
        <taxon>Phaseoleae</taxon>
        <taxon>Phaseolus</taxon>
    </lineage>
</organism>
<dbReference type="AlphaFoldDB" id="A0AAN9MTF6"/>
<proteinExistence type="predicted"/>
<accession>A0AAN9MTF6</accession>
<name>A0AAN9MTF6_PHACN</name>